<keyword evidence="2" id="KW-1185">Reference proteome</keyword>
<evidence type="ECO:0008006" key="3">
    <source>
        <dbReference type="Google" id="ProtNLM"/>
    </source>
</evidence>
<organism evidence="1 2">
    <name type="scientific">Streptomyces halobius</name>
    <dbReference type="NCBI Taxonomy" id="2879846"/>
    <lineage>
        <taxon>Bacteria</taxon>
        <taxon>Bacillati</taxon>
        <taxon>Actinomycetota</taxon>
        <taxon>Actinomycetes</taxon>
        <taxon>Kitasatosporales</taxon>
        <taxon>Streptomycetaceae</taxon>
        <taxon>Streptomyces</taxon>
    </lineage>
</organism>
<accession>A0ABY4MF40</accession>
<dbReference type="RefSeq" id="WP_248865889.1">
    <property type="nucleotide sequence ID" value="NZ_CP086322.1"/>
</dbReference>
<evidence type="ECO:0000313" key="2">
    <source>
        <dbReference type="Proteomes" id="UP000830115"/>
    </source>
</evidence>
<sequence>MFSQKKIAVVSGILGGLAMTCVGAGHAYAGGSQADCARGSMGSTCIDENEVVYTSKKGDRVVKQHKNCSSNSRQRVVWPQSGLLSPGASKLGPVVNCSNHTPLPKG</sequence>
<name>A0ABY4MF40_9ACTN</name>
<proteinExistence type="predicted"/>
<gene>
    <name evidence="1" type="ORF">K9S39_27105</name>
</gene>
<dbReference type="EMBL" id="CP086322">
    <property type="protein sequence ID" value="UQA95035.1"/>
    <property type="molecule type" value="Genomic_DNA"/>
</dbReference>
<evidence type="ECO:0000313" key="1">
    <source>
        <dbReference type="EMBL" id="UQA95035.1"/>
    </source>
</evidence>
<dbReference type="Proteomes" id="UP000830115">
    <property type="component" value="Chromosome"/>
</dbReference>
<protein>
    <recommendedName>
        <fullName evidence="3">Secreted protein</fullName>
    </recommendedName>
</protein>
<reference evidence="1" key="1">
    <citation type="submission" date="2021-10" db="EMBL/GenBank/DDBJ databases">
        <title>Streptomyces nigrumlapis sp.nov.,an antimicrobial producing actinobacterium isolated from Black Gobi rocks.</title>
        <authorList>
            <person name="Wen Y."/>
            <person name="Zhang W."/>
            <person name="Liu X.G."/>
        </authorList>
    </citation>
    <scope>NUCLEOTIDE SEQUENCE</scope>
    <source>
        <strain evidence="1">ST13-2-2</strain>
    </source>
</reference>